<sequence length="91" mass="10907">TKIICDLCEQSYKSKTSVSNLKRHFLKYHKNEYQSILQQYFERTQRIKCSLSQNKELTNLRNVQVTEDDEYLTEEEREEVVVSGEVLNKMK</sequence>
<evidence type="ECO:0000313" key="1">
    <source>
        <dbReference type="EMBL" id="CAG8756530.1"/>
    </source>
</evidence>
<keyword evidence="2" id="KW-1185">Reference proteome</keyword>
<dbReference type="EMBL" id="CAJVPU010048965">
    <property type="protein sequence ID" value="CAG8756530.1"/>
    <property type="molecule type" value="Genomic_DNA"/>
</dbReference>
<feature type="non-terminal residue" evidence="1">
    <location>
        <position position="91"/>
    </location>
</feature>
<feature type="non-terminal residue" evidence="1">
    <location>
        <position position="1"/>
    </location>
</feature>
<protein>
    <submittedName>
        <fullName evidence="1">5853_t:CDS:1</fullName>
    </submittedName>
</protein>
<proteinExistence type="predicted"/>
<comment type="caution">
    <text evidence="1">The sequence shown here is derived from an EMBL/GenBank/DDBJ whole genome shotgun (WGS) entry which is preliminary data.</text>
</comment>
<gene>
    <name evidence="1" type="ORF">DHETER_LOCUS14983</name>
</gene>
<organism evidence="1 2">
    <name type="scientific">Dentiscutata heterogama</name>
    <dbReference type="NCBI Taxonomy" id="1316150"/>
    <lineage>
        <taxon>Eukaryota</taxon>
        <taxon>Fungi</taxon>
        <taxon>Fungi incertae sedis</taxon>
        <taxon>Mucoromycota</taxon>
        <taxon>Glomeromycotina</taxon>
        <taxon>Glomeromycetes</taxon>
        <taxon>Diversisporales</taxon>
        <taxon>Gigasporaceae</taxon>
        <taxon>Dentiscutata</taxon>
    </lineage>
</organism>
<evidence type="ECO:0000313" key="2">
    <source>
        <dbReference type="Proteomes" id="UP000789702"/>
    </source>
</evidence>
<name>A0ACA9QKY6_9GLOM</name>
<accession>A0ACA9QKY6</accession>
<reference evidence="1" key="1">
    <citation type="submission" date="2021-06" db="EMBL/GenBank/DDBJ databases">
        <authorList>
            <person name="Kallberg Y."/>
            <person name="Tangrot J."/>
            <person name="Rosling A."/>
        </authorList>
    </citation>
    <scope>NUCLEOTIDE SEQUENCE</scope>
    <source>
        <strain evidence="1">IL203A</strain>
    </source>
</reference>
<dbReference type="Proteomes" id="UP000789702">
    <property type="component" value="Unassembled WGS sequence"/>
</dbReference>